<name>I3YX41_AEQSU</name>
<dbReference type="HOGENOM" id="CLU_1369688_0_0_10"/>
<dbReference type="AlphaFoldDB" id="I3YX41"/>
<dbReference type="eggNOG" id="ENOG5032VG3">
    <property type="taxonomic scope" value="Bacteria"/>
</dbReference>
<dbReference type="RefSeq" id="WP_014782812.1">
    <property type="nucleotide sequence ID" value="NC_018013.1"/>
</dbReference>
<reference evidence="1 2" key="1">
    <citation type="submission" date="2012-06" db="EMBL/GenBank/DDBJ databases">
        <title>The complete genome of Aequorivita sublithincola DSM 14238.</title>
        <authorList>
            <consortium name="US DOE Joint Genome Institute (JGI-PGF)"/>
            <person name="Lucas S."/>
            <person name="Copeland A."/>
            <person name="Lapidus A."/>
            <person name="Goodwin L."/>
            <person name="Pitluck S."/>
            <person name="Peters L."/>
            <person name="Munk A.C.C."/>
            <person name="Kyrpides N."/>
            <person name="Mavromatis K."/>
            <person name="Pagani I."/>
            <person name="Ivanova N."/>
            <person name="Ovchinnikova G."/>
            <person name="Zeytun A."/>
            <person name="Detter J.C."/>
            <person name="Han C."/>
            <person name="Land M."/>
            <person name="Hauser L."/>
            <person name="Markowitz V."/>
            <person name="Cheng J.-F."/>
            <person name="Hugenholtz P."/>
            <person name="Woyke T."/>
            <person name="Wu D."/>
            <person name="Tindall B."/>
            <person name="Faehnrich R."/>
            <person name="Brambilla E."/>
            <person name="Klenk H.-P."/>
            <person name="Eisen J.A."/>
        </authorList>
    </citation>
    <scope>NUCLEOTIDE SEQUENCE [LARGE SCALE GENOMIC DNA]</scope>
    <source>
        <strain evidence="2">DSM 14238 / LMG 21431 / ACAM 643 / 9-3</strain>
    </source>
</reference>
<protein>
    <submittedName>
        <fullName evidence="1">Uncharacterized protein</fullName>
    </submittedName>
</protein>
<organism evidence="1 2">
    <name type="scientific">Aequorivita sublithincola (strain DSM 14238 / LMG 21431 / ACAM 643 / 9-3)</name>
    <dbReference type="NCBI Taxonomy" id="746697"/>
    <lineage>
        <taxon>Bacteria</taxon>
        <taxon>Pseudomonadati</taxon>
        <taxon>Bacteroidota</taxon>
        <taxon>Flavobacteriia</taxon>
        <taxon>Flavobacteriales</taxon>
        <taxon>Flavobacteriaceae</taxon>
        <taxon>Aequorivita</taxon>
    </lineage>
</organism>
<dbReference type="Proteomes" id="UP000006049">
    <property type="component" value="Chromosome"/>
</dbReference>
<accession>I3YX41</accession>
<proteinExistence type="predicted"/>
<dbReference type="EMBL" id="CP003280">
    <property type="protein sequence ID" value="AFL81559.1"/>
    <property type="molecule type" value="Genomic_DNA"/>
</dbReference>
<dbReference type="KEGG" id="asl:Aeqsu_2096"/>
<keyword evidence="2" id="KW-1185">Reference proteome</keyword>
<sequence length="199" mass="22930">MKTAFKLLVLSFFLMAFQCDDEDELIYNNFKISVTPQATFSLQDTIWIEGKISSKIYNADTNDSIPYINPPIQEVFYVMKLIDSNLNANSEGALEQFGIINNLGESFPWRCDKSDLRIESVLNSQGDSYSFKIGFVPLQKADYVFSFTEGKLTNPERNENIAQDYLLSSRPDAIGFERCGEYSYRILNETDREFYFSVR</sequence>
<gene>
    <name evidence="1" type="ordered locus">Aeqsu_2096</name>
</gene>
<dbReference type="OrthoDB" id="1444720at2"/>
<evidence type="ECO:0000313" key="1">
    <source>
        <dbReference type="EMBL" id="AFL81559.1"/>
    </source>
</evidence>
<evidence type="ECO:0000313" key="2">
    <source>
        <dbReference type="Proteomes" id="UP000006049"/>
    </source>
</evidence>